<feature type="domain" description="DUF6534" evidence="1">
    <location>
        <begin position="1"/>
        <end position="70"/>
    </location>
</feature>
<organism evidence="2 3">
    <name type="scientific">Collybiopsis luxurians FD-317 M1</name>
    <dbReference type="NCBI Taxonomy" id="944289"/>
    <lineage>
        <taxon>Eukaryota</taxon>
        <taxon>Fungi</taxon>
        <taxon>Dikarya</taxon>
        <taxon>Basidiomycota</taxon>
        <taxon>Agaricomycotina</taxon>
        <taxon>Agaricomycetes</taxon>
        <taxon>Agaricomycetidae</taxon>
        <taxon>Agaricales</taxon>
        <taxon>Marasmiineae</taxon>
        <taxon>Omphalotaceae</taxon>
        <taxon>Collybiopsis</taxon>
        <taxon>Collybiopsis luxurians</taxon>
    </lineage>
</organism>
<evidence type="ECO:0000313" key="2">
    <source>
        <dbReference type="EMBL" id="KIK52369.1"/>
    </source>
</evidence>
<dbReference type="OrthoDB" id="3010870at2759"/>
<dbReference type="InterPro" id="IPR045339">
    <property type="entry name" value="DUF6534"/>
</dbReference>
<keyword evidence="3" id="KW-1185">Reference proteome</keyword>
<proteinExistence type="predicted"/>
<dbReference type="AlphaFoldDB" id="A0A0D0BRW3"/>
<evidence type="ECO:0000259" key="1">
    <source>
        <dbReference type="Pfam" id="PF20152"/>
    </source>
</evidence>
<accession>A0A0D0BRW3</accession>
<evidence type="ECO:0000313" key="3">
    <source>
        <dbReference type="Proteomes" id="UP000053593"/>
    </source>
</evidence>
<dbReference type="HOGENOM" id="CLU_1981832_0_0_1"/>
<protein>
    <recommendedName>
        <fullName evidence="1">DUF6534 domain-containing protein</fullName>
    </recommendedName>
</protein>
<dbReference type="EMBL" id="KN834844">
    <property type="protein sequence ID" value="KIK52369.1"/>
    <property type="molecule type" value="Genomic_DNA"/>
</dbReference>
<sequence length="126" mass="14168">MTFLLLRATDKRHHQTFRMVTRIIQLTVETNTVSSILAILTLALYSMRPRVTYFLCPYANSLLISFNNRAYVLKEAETVVPTQSSNGGSAIQFTAGLTVSSHTYQLDSIKPKVSYPEVLPEEDVKV</sequence>
<dbReference type="Pfam" id="PF20152">
    <property type="entry name" value="DUF6534"/>
    <property type="match status" value="1"/>
</dbReference>
<gene>
    <name evidence="2" type="ORF">GYMLUDRAFT_64305</name>
</gene>
<name>A0A0D0BRW3_9AGAR</name>
<reference evidence="2 3" key="1">
    <citation type="submission" date="2014-04" db="EMBL/GenBank/DDBJ databases">
        <title>Evolutionary Origins and Diversification of the Mycorrhizal Mutualists.</title>
        <authorList>
            <consortium name="DOE Joint Genome Institute"/>
            <consortium name="Mycorrhizal Genomics Consortium"/>
            <person name="Kohler A."/>
            <person name="Kuo A."/>
            <person name="Nagy L.G."/>
            <person name="Floudas D."/>
            <person name="Copeland A."/>
            <person name="Barry K.W."/>
            <person name="Cichocki N."/>
            <person name="Veneault-Fourrey C."/>
            <person name="LaButti K."/>
            <person name="Lindquist E.A."/>
            <person name="Lipzen A."/>
            <person name="Lundell T."/>
            <person name="Morin E."/>
            <person name="Murat C."/>
            <person name="Riley R."/>
            <person name="Ohm R."/>
            <person name="Sun H."/>
            <person name="Tunlid A."/>
            <person name="Henrissat B."/>
            <person name="Grigoriev I.V."/>
            <person name="Hibbett D.S."/>
            <person name="Martin F."/>
        </authorList>
    </citation>
    <scope>NUCLEOTIDE SEQUENCE [LARGE SCALE GENOMIC DNA]</scope>
    <source>
        <strain evidence="2 3">FD-317 M1</strain>
    </source>
</reference>
<dbReference type="Proteomes" id="UP000053593">
    <property type="component" value="Unassembled WGS sequence"/>
</dbReference>